<name>A0A9D6V657_9BACT</name>
<comment type="caution">
    <text evidence="1">The sequence shown here is derived from an EMBL/GenBank/DDBJ whole genome shotgun (WGS) entry which is preliminary data.</text>
</comment>
<sequence length="94" mass="10798">MKPSWTLVFTVIWFAVMFALGCVVPVASFADSAVTFEQFRQCKIDCNEAYGGFDIYPSTRAPEGQADCVLKCERLFWRNFDKDNRELEKDTGIR</sequence>
<evidence type="ECO:0000313" key="1">
    <source>
        <dbReference type="EMBL" id="MBI5252287.1"/>
    </source>
</evidence>
<dbReference type="EMBL" id="JACRDE010000589">
    <property type="protein sequence ID" value="MBI5252287.1"/>
    <property type="molecule type" value="Genomic_DNA"/>
</dbReference>
<accession>A0A9D6V657</accession>
<protein>
    <submittedName>
        <fullName evidence="1">Uncharacterized protein</fullName>
    </submittedName>
</protein>
<reference evidence="1" key="1">
    <citation type="submission" date="2020-07" db="EMBL/GenBank/DDBJ databases">
        <title>Huge and variable diversity of episymbiotic CPR bacteria and DPANN archaea in groundwater ecosystems.</title>
        <authorList>
            <person name="He C.Y."/>
            <person name="Keren R."/>
            <person name="Whittaker M."/>
            <person name="Farag I.F."/>
            <person name="Doudna J."/>
            <person name="Cate J.H.D."/>
            <person name="Banfield J.F."/>
        </authorList>
    </citation>
    <scope>NUCLEOTIDE SEQUENCE</scope>
    <source>
        <strain evidence="1">NC_groundwater_1664_Pr3_B-0.1um_52_9</strain>
    </source>
</reference>
<proteinExistence type="predicted"/>
<organism evidence="1 2">
    <name type="scientific">Desulfomonile tiedjei</name>
    <dbReference type="NCBI Taxonomy" id="2358"/>
    <lineage>
        <taxon>Bacteria</taxon>
        <taxon>Pseudomonadati</taxon>
        <taxon>Thermodesulfobacteriota</taxon>
        <taxon>Desulfomonilia</taxon>
        <taxon>Desulfomonilales</taxon>
        <taxon>Desulfomonilaceae</taxon>
        <taxon>Desulfomonile</taxon>
    </lineage>
</organism>
<dbReference type="PROSITE" id="PS51257">
    <property type="entry name" value="PROKAR_LIPOPROTEIN"/>
    <property type="match status" value="1"/>
</dbReference>
<dbReference type="AlphaFoldDB" id="A0A9D6V657"/>
<gene>
    <name evidence="1" type="ORF">HY912_22560</name>
</gene>
<evidence type="ECO:0000313" key="2">
    <source>
        <dbReference type="Proteomes" id="UP000807825"/>
    </source>
</evidence>
<dbReference type="Proteomes" id="UP000807825">
    <property type="component" value="Unassembled WGS sequence"/>
</dbReference>